<keyword evidence="9" id="KW-1185">Reference proteome</keyword>
<keyword evidence="2 6" id="KW-0812">Transmembrane</keyword>
<proteinExistence type="inferred from homology"/>
<dbReference type="AlphaFoldDB" id="A0A6G1CJQ5"/>
<dbReference type="InterPro" id="IPR000425">
    <property type="entry name" value="MIP"/>
</dbReference>
<keyword evidence="6" id="KW-0813">Transport</keyword>
<gene>
    <name evidence="8" type="ORF">E2562_031584</name>
</gene>
<sequence length="128" mass="13234">MAVFGHLPRAHLAPYVAAQLVGSVAASFAARAVHGAVNSGGAVIATVPTVGAAEAFGVEFVGAFLLVFVIAALCHQPQSSCTVSINLALLISVFFFHNECIRNLQGVDGDVDESGEDAGDGDRHRHVH</sequence>
<organism evidence="8 9">
    <name type="scientific">Oryza meyeriana var. granulata</name>
    <dbReference type="NCBI Taxonomy" id="110450"/>
    <lineage>
        <taxon>Eukaryota</taxon>
        <taxon>Viridiplantae</taxon>
        <taxon>Streptophyta</taxon>
        <taxon>Embryophyta</taxon>
        <taxon>Tracheophyta</taxon>
        <taxon>Spermatophyta</taxon>
        <taxon>Magnoliopsida</taxon>
        <taxon>Liliopsida</taxon>
        <taxon>Poales</taxon>
        <taxon>Poaceae</taxon>
        <taxon>BOP clade</taxon>
        <taxon>Oryzoideae</taxon>
        <taxon>Oryzeae</taxon>
        <taxon>Oryzinae</taxon>
        <taxon>Oryza</taxon>
        <taxon>Oryza meyeriana</taxon>
    </lineage>
</organism>
<keyword evidence="4 7" id="KW-1133">Transmembrane helix</keyword>
<dbReference type="SUPFAM" id="SSF81338">
    <property type="entry name" value="Aquaporin-like"/>
    <property type="match status" value="1"/>
</dbReference>
<feature type="transmembrane region" description="Helical" evidence="7">
    <location>
        <begin position="50"/>
        <end position="73"/>
    </location>
</feature>
<dbReference type="GO" id="GO:0015267">
    <property type="term" value="F:channel activity"/>
    <property type="evidence" value="ECO:0007669"/>
    <property type="project" value="InterPro"/>
</dbReference>
<comment type="similarity">
    <text evidence="6">Belongs to the MIP/aquaporin (TC 1.A.8) family.</text>
</comment>
<dbReference type="InterPro" id="IPR023271">
    <property type="entry name" value="Aquaporin-like"/>
</dbReference>
<dbReference type="Proteomes" id="UP000479710">
    <property type="component" value="Unassembled WGS sequence"/>
</dbReference>
<comment type="caution">
    <text evidence="8">The sequence shown here is derived from an EMBL/GenBank/DDBJ whole genome shotgun (WGS) entry which is preliminary data.</text>
</comment>
<dbReference type="PANTHER" id="PTHR45724:SF55">
    <property type="entry name" value="AQUAPORIN NIP3-2"/>
    <property type="match status" value="1"/>
</dbReference>
<dbReference type="EMBL" id="SPHZ02000009">
    <property type="protein sequence ID" value="KAF0900392.1"/>
    <property type="molecule type" value="Genomic_DNA"/>
</dbReference>
<evidence type="ECO:0000256" key="2">
    <source>
        <dbReference type="ARBA" id="ARBA00022692"/>
    </source>
</evidence>
<evidence type="ECO:0000256" key="7">
    <source>
        <dbReference type="SAM" id="Phobius"/>
    </source>
</evidence>
<dbReference type="Pfam" id="PF00230">
    <property type="entry name" value="MIP"/>
    <property type="match status" value="1"/>
</dbReference>
<protein>
    <recommendedName>
        <fullName evidence="10">Aquaporin</fullName>
    </recommendedName>
</protein>
<dbReference type="PANTHER" id="PTHR45724">
    <property type="entry name" value="AQUAPORIN NIP2-1"/>
    <property type="match status" value="1"/>
</dbReference>
<evidence type="ECO:0000256" key="6">
    <source>
        <dbReference type="RuleBase" id="RU000477"/>
    </source>
</evidence>
<evidence type="ECO:0008006" key="10">
    <source>
        <dbReference type="Google" id="ProtNLM"/>
    </source>
</evidence>
<dbReference type="GO" id="GO:0016020">
    <property type="term" value="C:membrane"/>
    <property type="evidence" value="ECO:0007669"/>
    <property type="project" value="UniProtKB-SubCell"/>
</dbReference>
<evidence type="ECO:0000256" key="5">
    <source>
        <dbReference type="ARBA" id="ARBA00023136"/>
    </source>
</evidence>
<evidence type="ECO:0000313" key="8">
    <source>
        <dbReference type="EMBL" id="KAF0900392.1"/>
    </source>
</evidence>
<accession>A0A6G1CJQ5</accession>
<dbReference type="PRINTS" id="PR00783">
    <property type="entry name" value="MINTRINSICP"/>
</dbReference>
<dbReference type="Gene3D" id="1.20.1080.10">
    <property type="entry name" value="Glycerol uptake facilitator protein"/>
    <property type="match status" value="1"/>
</dbReference>
<comment type="subcellular location">
    <subcellularLocation>
        <location evidence="1">Membrane</location>
        <topology evidence="1">Multi-pass membrane protein</topology>
    </subcellularLocation>
</comment>
<keyword evidence="5 7" id="KW-0472">Membrane</keyword>
<name>A0A6G1CJQ5_9ORYZ</name>
<feature type="transmembrane region" description="Helical" evidence="7">
    <location>
        <begin position="12"/>
        <end position="30"/>
    </location>
</feature>
<dbReference type="InterPro" id="IPR034294">
    <property type="entry name" value="Aquaporin_transptr"/>
</dbReference>
<dbReference type="OrthoDB" id="715871at2759"/>
<evidence type="ECO:0000256" key="4">
    <source>
        <dbReference type="ARBA" id="ARBA00022989"/>
    </source>
</evidence>
<keyword evidence="3" id="KW-0677">Repeat</keyword>
<evidence type="ECO:0000256" key="1">
    <source>
        <dbReference type="ARBA" id="ARBA00004141"/>
    </source>
</evidence>
<reference evidence="8 9" key="1">
    <citation type="submission" date="2019-11" db="EMBL/GenBank/DDBJ databases">
        <title>Whole genome sequence of Oryza granulata.</title>
        <authorList>
            <person name="Li W."/>
        </authorList>
    </citation>
    <scope>NUCLEOTIDE SEQUENCE [LARGE SCALE GENOMIC DNA]</scope>
    <source>
        <strain evidence="9">cv. Menghai</strain>
        <tissue evidence="8">Leaf</tissue>
    </source>
</reference>
<evidence type="ECO:0000256" key="3">
    <source>
        <dbReference type="ARBA" id="ARBA00022737"/>
    </source>
</evidence>
<evidence type="ECO:0000313" key="9">
    <source>
        <dbReference type="Proteomes" id="UP000479710"/>
    </source>
</evidence>